<sequence length="527" mass="58897">MSHTKSPRIKIQEQEEIYRLKTSLTTLEARTSHLHVRLLETLNTLDHIQSVHSEELDTLAREKFELEQKLRMLQLQLDEATDERDDMRDAVERLVEKVELANGFHFLPHSAIHINQLLEPRPVSRRESSRPRTPGLHMPSLIKTLTADLAEEKKSHQKTRKDADTQIALLRAQVTRRELELETYILTGNNVSQNVGEPPRSLPHLTKNDALLILAQANERNRALQKEVEELGRQLEDAGLESSFSSSSSEARASGSPDGADLMGATKVQPSSPILIGKADKAPASIPSTPITPSTPDYHSLAEDVFSSNLLPPRQPNPSATSRIPAVFLPETPPVPQRISTSLSLLQPIPAPLQGVFSDITDQISAGTMDVEELKIEREHLDLFSSCSNSMEENTSMAEMETIWLLEEECIRLQASNRDALQNVAQAAARETELREAICNLEERLRRHNFYELHGQGSDTSEFDSEGGTMTSRRRRDATFQYREDTSTDDEDDGYRTSPTVSEGQEPGTHSSITQDLEPSSDLDGVL</sequence>
<evidence type="ECO:0000313" key="4">
    <source>
        <dbReference type="Proteomes" id="UP000886523"/>
    </source>
</evidence>
<keyword evidence="1" id="KW-0175">Coiled coil</keyword>
<feature type="region of interest" description="Disordered" evidence="2">
    <location>
        <begin position="237"/>
        <end position="262"/>
    </location>
</feature>
<feature type="region of interest" description="Disordered" evidence="2">
    <location>
        <begin position="452"/>
        <end position="527"/>
    </location>
</feature>
<reference evidence="3" key="1">
    <citation type="journal article" date="2020" name="Nat. Commun.">
        <title>Large-scale genome sequencing of mycorrhizal fungi provides insights into the early evolution of symbiotic traits.</title>
        <authorList>
            <person name="Miyauchi S."/>
            <person name="Kiss E."/>
            <person name="Kuo A."/>
            <person name="Drula E."/>
            <person name="Kohler A."/>
            <person name="Sanchez-Garcia M."/>
            <person name="Morin E."/>
            <person name="Andreopoulos B."/>
            <person name="Barry K.W."/>
            <person name="Bonito G."/>
            <person name="Buee M."/>
            <person name="Carver A."/>
            <person name="Chen C."/>
            <person name="Cichocki N."/>
            <person name="Clum A."/>
            <person name="Culley D."/>
            <person name="Crous P.W."/>
            <person name="Fauchery L."/>
            <person name="Girlanda M."/>
            <person name="Hayes R.D."/>
            <person name="Keri Z."/>
            <person name="LaButti K."/>
            <person name="Lipzen A."/>
            <person name="Lombard V."/>
            <person name="Magnuson J."/>
            <person name="Maillard F."/>
            <person name="Murat C."/>
            <person name="Nolan M."/>
            <person name="Ohm R.A."/>
            <person name="Pangilinan J."/>
            <person name="Pereira M.F."/>
            <person name="Perotto S."/>
            <person name="Peter M."/>
            <person name="Pfister S."/>
            <person name="Riley R."/>
            <person name="Sitrit Y."/>
            <person name="Stielow J.B."/>
            <person name="Szollosi G."/>
            <person name="Zifcakova L."/>
            <person name="Stursova M."/>
            <person name="Spatafora J.W."/>
            <person name="Tedersoo L."/>
            <person name="Vaario L.M."/>
            <person name="Yamada A."/>
            <person name="Yan M."/>
            <person name="Wang P."/>
            <person name="Xu J."/>
            <person name="Bruns T."/>
            <person name="Baldrian P."/>
            <person name="Vilgalys R."/>
            <person name="Dunand C."/>
            <person name="Henrissat B."/>
            <person name="Grigoriev I.V."/>
            <person name="Hibbett D."/>
            <person name="Nagy L.G."/>
            <person name="Martin F.M."/>
        </authorList>
    </citation>
    <scope>NUCLEOTIDE SEQUENCE</scope>
    <source>
        <strain evidence="3">UP504</strain>
    </source>
</reference>
<evidence type="ECO:0000256" key="2">
    <source>
        <dbReference type="SAM" id="MobiDB-lite"/>
    </source>
</evidence>
<protein>
    <submittedName>
        <fullName evidence="3">Uncharacterized protein</fullName>
    </submittedName>
</protein>
<evidence type="ECO:0000313" key="3">
    <source>
        <dbReference type="EMBL" id="KAF9515739.1"/>
    </source>
</evidence>
<proteinExistence type="predicted"/>
<dbReference type="Proteomes" id="UP000886523">
    <property type="component" value="Unassembled WGS sequence"/>
</dbReference>
<comment type="caution">
    <text evidence="3">The sequence shown here is derived from an EMBL/GenBank/DDBJ whole genome shotgun (WGS) entry which is preliminary data.</text>
</comment>
<feature type="coiled-coil region" evidence="1">
    <location>
        <begin position="56"/>
        <end position="97"/>
    </location>
</feature>
<gene>
    <name evidence="3" type="ORF">BS47DRAFT_1341669</name>
</gene>
<evidence type="ECO:0000256" key="1">
    <source>
        <dbReference type="SAM" id="Coils"/>
    </source>
</evidence>
<feature type="compositionally biased region" description="Low complexity" evidence="2">
    <location>
        <begin position="241"/>
        <end position="256"/>
    </location>
</feature>
<dbReference type="AlphaFoldDB" id="A0A9P6DY98"/>
<organism evidence="3 4">
    <name type="scientific">Hydnum rufescens UP504</name>
    <dbReference type="NCBI Taxonomy" id="1448309"/>
    <lineage>
        <taxon>Eukaryota</taxon>
        <taxon>Fungi</taxon>
        <taxon>Dikarya</taxon>
        <taxon>Basidiomycota</taxon>
        <taxon>Agaricomycotina</taxon>
        <taxon>Agaricomycetes</taxon>
        <taxon>Cantharellales</taxon>
        <taxon>Hydnaceae</taxon>
        <taxon>Hydnum</taxon>
    </lineage>
</organism>
<name>A0A9P6DY98_9AGAM</name>
<dbReference type="OrthoDB" id="2800708at2759"/>
<feature type="compositionally biased region" description="Polar residues" evidence="2">
    <location>
        <begin position="497"/>
        <end position="518"/>
    </location>
</feature>
<keyword evidence="4" id="KW-1185">Reference proteome</keyword>
<accession>A0A9P6DY98</accession>
<dbReference type="EMBL" id="MU128947">
    <property type="protein sequence ID" value="KAF9515739.1"/>
    <property type="molecule type" value="Genomic_DNA"/>
</dbReference>